<keyword evidence="2" id="KW-1185">Reference proteome</keyword>
<dbReference type="HOGENOM" id="CLU_1759282_0_0_1"/>
<evidence type="ECO:0000313" key="2">
    <source>
        <dbReference type="Proteomes" id="UP000017559"/>
    </source>
</evidence>
<reference evidence="1 2" key="1">
    <citation type="journal article" date="2014" name="BMC Genomics">
        <title>Genome and secretome analysis of the hemibiotrophic fungal pathogen, Moniliophthora roreri, which causes frosty pod rot disease of cacao: mechanisms of the biotrophic and necrotrophic phases.</title>
        <authorList>
            <person name="Meinhardt L.W."/>
            <person name="Costa G.G.L."/>
            <person name="Thomazella D.P.T."/>
            <person name="Teixeira P.J.P.L."/>
            <person name="Carazzolle M.F."/>
            <person name="Schuster S.C."/>
            <person name="Carlson J.E."/>
            <person name="Guiltinan M.J."/>
            <person name="Mieczkowski P."/>
            <person name="Farmer A."/>
            <person name="Ramaraj T."/>
            <person name="Crozier J."/>
            <person name="Davis R.E."/>
            <person name="Shao J."/>
            <person name="Melnick R.L."/>
            <person name="Pereira G.A.G."/>
            <person name="Bailey B.A."/>
        </authorList>
    </citation>
    <scope>NUCLEOTIDE SEQUENCE [LARGE SCALE GENOMIC DNA]</scope>
    <source>
        <strain evidence="1 2">MCA 2997</strain>
    </source>
</reference>
<dbReference type="AlphaFoldDB" id="V2X9H3"/>
<protein>
    <submittedName>
        <fullName evidence="1">Uncharacterized protein</fullName>
    </submittedName>
</protein>
<dbReference type="KEGG" id="mrr:Moror_13687"/>
<dbReference type="Proteomes" id="UP000017559">
    <property type="component" value="Unassembled WGS sequence"/>
</dbReference>
<sequence>MSFFFLRPPVSSLKLYRSIPAVWGRLPWPSIAGLIQPLRIINIDDGTELETNVTDRTVTTLAPPNLACSSDAFVDILHETGLGDICGAQKTAHILLCPISDPQMMVTLPHFVPCHSHILSGVDTPTAATFAYYGPCAAQYSATQPSLS</sequence>
<proteinExistence type="predicted"/>
<name>V2X9H3_MONRO</name>
<gene>
    <name evidence="1" type="ORF">Moror_13687</name>
</gene>
<comment type="caution">
    <text evidence="1">The sequence shown here is derived from an EMBL/GenBank/DDBJ whole genome shotgun (WGS) entry which is preliminary data.</text>
</comment>
<organism evidence="1 2">
    <name type="scientific">Moniliophthora roreri (strain MCA 2997)</name>
    <name type="common">Cocoa frosty pod rot fungus</name>
    <name type="synonym">Crinipellis roreri</name>
    <dbReference type="NCBI Taxonomy" id="1381753"/>
    <lineage>
        <taxon>Eukaryota</taxon>
        <taxon>Fungi</taxon>
        <taxon>Dikarya</taxon>
        <taxon>Basidiomycota</taxon>
        <taxon>Agaricomycotina</taxon>
        <taxon>Agaricomycetes</taxon>
        <taxon>Agaricomycetidae</taxon>
        <taxon>Agaricales</taxon>
        <taxon>Marasmiineae</taxon>
        <taxon>Marasmiaceae</taxon>
        <taxon>Moniliophthora</taxon>
    </lineage>
</organism>
<accession>V2X9H3</accession>
<evidence type="ECO:0000313" key="1">
    <source>
        <dbReference type="EMBL" id="ESK90397.1"/>
    </source>
</evidence>
<dbReference type="EMBL" id="AWSO01000445">
    <property type="protein sequence ID" value="ESK90397.1"/>
    <property type="molecule type" value="Genomic_DNA"/>
</dbReference>